<keyword evidence="1" id="KW-1133">Transmembrane helix</keyword>
<proteinExistence type="predicted"/>
<accession>A0A8J8C717</accession>
<evidence type="ECO:0000313" key="2">
    <source>
        <dbReference type="EMBL" id="MBV0924598.1"/>
    </source>
</evidence>
<reference evidence="2 3" key="1">
    <citation type="submission" date="2021-06" db="EMBL/GenBank/DDBJ databases">
        <title>New haloarchaea isolates fom saline soil.</title>
        <authorList>
            <person name="Duran-Viseras A."/>
            <person name="Sanchez-Porro C.S."/>
            <person name="Ventosa A."/>
        </authorList>
    </citation>
    <scope>NUCLEOTIDE SEQUENCE [LARGE SCALE GENOMIC DNA]</scope>
    <source>
        <strain evidence="2 3">JCM 183640</strain>
    </source>
</reference>
<comment type="caution">
    <text evidence="2">The sequence shown here is derived from an EMBL/GenBank/DDBJ whole genome shotgun (WGS) entry which is preliminary data.</text>
</comment>
<keyword evidence="1" id="KW-0472">Membrane</keyword>
<dbReference type="OrthoDB" id="324613at2157"/>
<protein>
    <submittedName>
        <fullName evidence="2">Uncharacterized protein</fullName>
    </submittedName>
</protein>
<dbReference type="AlphaFoldDB" id="A0A8J8C717"/>
<dbReference type="Proteomes" id="UP000766550">
    <property type="component" value="Unassembled WGS sequence"/>
</dbReference>
<evidence type="ECO:0000256" key="1">
    <source>
        <dbReference type="SAM" id="Phobius"/>
    </source>
</evidence>
<organism evidence="2 3">
    <name type="scientific">Haloarcula limicola</name>
    <dbReference type="NCBI Taxonomy" id="1429915"/>
    <lineage>
        <taxon>Archaea</taxon>
        <taxon>Methanobacteriati</taxon>
        <taxon>Methanobacteriota</taxon>
        <taxon>Stenosarchaea group</taxon>
        <taxon>Halobacteria</taxon>
        <taxon>Halobacteriales</taxon>
        <taxon>Haloarculaceae</taxon>
        <taxon>Haloarcula</taxon>
    </lineage>
</organism>
<dbReference type="RefSeq" id="WP_162319159.1">
    <property type="nucleotide sequence ID" value="NZ_JAHQXF010000002.1"/>
</dbReference>
<sequence length="199" mass="21979">MSGDRGQAYTLEGVLAAILVVAATVYGLQAIDTRAWEDGTRQETRQLSQRANDLLTVAGETGALRNATLCYSAGKTRLNGKQETKPARFERMLNQTFDAQGDQYNLHFSYWNVTSDERETQIVSERSEENLNRPPASATVATTTVTLTDSMAIRINGPGPDGCTETGPSLESDISTYYLQDVDEQSELYNVVEVRLTVW</sequence>
<evidence type="ECO:0000313" key="3">
    <source>
        <dbReference type="Proteomes" id="UP000766550"/>
    </source>
</evidence>
<name>A0A8J8C717_9EURY</name>
<dbReference type="Pfam" id="PF23959">
    <property type="entry name" value="DUF7288"/>
    <property type="match status" value="1"/>
</dbReference>
<feature type="transmembrane region" description="Helical" evidence="1">
    <location>
        <begin position="6"/>
        <end position="28"/>
    </location>
</feature>
<gene>
    <name evidence="2" type="ORF">KTS45_10350</name>
</gene>
<dbReference type="InterPro" id="IPR055712">
    <property type="entry name" value="DUF7288"/>
</dbReference>
<keyword evidence="3" id="KW-1185">Reference proteome</keyword>
<keyword evidence="1" id="KW-0812">Transmembrane</keyword>
<dbReference type="EMBL" id="JAHQXF010000002">
    <property type="protein sequence ID" value="MBV0924598.1"/>
    <property type="molecule type" value="Genomic_DNA"/>
</dbReference>